<organism evidence="1 2">
    <name type="scientific">Caenorhabditis briggsae</name>
    <dbReference type="NCBI Taxonomy" id="6238"/>
    <lineage>
        <taxon>Eukaryota</taxon>
        <taxon>Metazoa</taxon>
        <taxon>Ecdysozoa</taxon>
        <taxon>Nematoda</taxon>
        <taxon>Chromadorea</taxon>
        <taxon>Rhabditida</taxon>
        <taxon>Rhabditina</taxon>
        <taxon>Rhabditomorpha</taxon>
        <taxon>Rhabditoidea</taxon>
        <taxon>Rhabditidae</taxon>
        <taxon>Peloderinae</taxon>
        <taxon>Caenorhabditis</taxon>
    </lineage>
</organism>
<dbReference type="EMBL" id="CP090893">
    <property type="protein sequence ID" value="ULU02421.1"/>
    <property type="molecule type" value="Genomic_DNA"/>
</dbReference>
<evidence type="ECO:0000313" key="2">
    <source>
        <dbReference type="Proteomes" id="UP000827892"/>
    </source>
</evidence>
<protein>
    <submittedName>
        <fullName evidence="1">Uncharacterized protein</fullName>
    </submittedName>
</protein>
<dbReference type="Proteomes" id="UP000827892">
    <property type="component" value="Chromosome III"/>
</dbReference>
<sequence>MRGRQALNKLVEESATVKAILKFFETLLEYNTLFQTQSAFTIHLVLPAFKLLTKMWTDWKNEKFGEIDEDVIDCSVLQVLALLQDYKLWNTIIPNSMNTTLQLFSLVRS</sequence>
<reference evidence="1 2" key="1">
    <citation type="submission" date="2022-05" db="EMBL/GenBank/DDBJ databases">
        <title>Chromosome-level reference genomes for two strains of Caenorhabditis briggsae: an improved platform for comparative genomics.</title>
        <authorList>
            <person name="Stevens L."/>
            <person name="Andersen E.C."/>
        </authorList>
    </citation>
    <scope>NUCLEOTIDE SEQUENCE [LARGE SCALE GENOMIC DNA]</scope>
    <source>
        <strain evidence="1">QX1410_ONT</strain>
        <tissue evidence="1">Whole-organism</tissue>
    </source>
</reference>
<evidence type="ECO:0000313" key="1">
    <source>
        <dbReference type="EMBL" id="ULU02421.1"/>
    </source>
</evidence>
<gene>
    <name evidence="1" type="ORF">L3Y34_002191</name>
</gene>
<name>A0AAE9DER2_CAEBR</name>
<proteinExistence type="predicted"/>
<accession>A0AAE9DER2</accession>
<dbReference type="AlphaFoldDB" id="A0AAE9DER2"/>